<proteinExistence type="predicted"/>
<evidence type="ECO:0000313" key="3">
    <source>
        <dbReference type="Proteomes" id="UP000475325"/>
    </source>
</evidence>
<evidence type="ECO:0000313" key="1">
    <source>
        <dbReference type="EMBL" id="KAF3111987.1"/>
    </source>
</evidence>
<dbReference type="Proteomes" id="UP000480548">
    <property type="component" value="Unassembled WGS sequence"/>
</dbReference>
<dbReference type="AlphaFoldDB" id="A0A7C8P1P6"/>
<evidence type="ECO:0000313" key="2">
    <source>
        <dbReference type="EMBL" id="KAF3126265.1"/>
    </source>
</evidence>
<evidence type="ECO:0000313" key="4">
    <source>
        <dbReference type="Proteomes" id="UP000480548"/>
    </source>
</evidence>
<reference evidence="3 4" key="1">
    <citation type="submission" date="2019-06" db="EMBL/GenBank/DDBJ databases">
        <authorList>
            <person name="Palmer J.M."/>
        </authorList>
    </citation>
    <scope>NUCLEOTIDE SEQUENCE [LARGE SCALE GENOMIC DNA]</scope>
    <source>
        <strain evidence="1 3">TWF102</strain>
        <strain evidence="2 4">TWF703</strain>
    </source>
</reference>
<name>A0A7C8P1P6_ORBOL</name>
<protein>
    <submittedName>
        <fullName evidence="2">Uncharacterized protein</fullName>
    </submittedName>
</protein>
<organism evidence="2 4">
    <name type="scientific">Orbilia oligospora</name>
    <name type="common">Nematode-trapping fungus</name>
    <name type="synonym">Arthrobotrys oligospora</name>
    <dbReference type="NCBI Taxonomy" id="2813651"/>
    <lineage>
        <taxon>Eukaryota</taxon>
        <taxon>Fungi</taxon>
        <taxon>Dikarya</taxon>
        <taxon>Ascomycota</taxon>
        <taxon>Pezizomycotina</taxon>
        <taxon>Orbiliomycetes</taxon>
        <taxon>Orbiliales</taxon>
        <taxon>Orbiliaceae</taxon>
        <taxon>Orbilia</taxon>
    </lineage>
</organism>
<dbReference type="EMBL" id="WIQZ01000085">
    <property type="protein sequence ID" value="KAF3126265.1"/>
    <property type="molecule type" value="Genomic_DNA"/>
</dbReference>
<gene>
    <name evidence="1" type="ORF">TWF102_005740</name>
    <name evidence="2" type="ORF">TWF703_010523</name>
</gene>
<accession>A0A7C8P1P6</accession>
<sequence>MGKKIQTVSRPPEIASSVRIKYPHHSALPETPPIYAYPPPHPLFEDPTGPLIEKMYPDTEQQIYFNYKRSDDLNSLGFWVEAQILGKVIVFDRGSSGTDVDLSEFKATPLWYK</sequence>
<dbReference type="EMBL" id="WIQW01000003">
    <property type="protein sequence ID" value="KAF3111987.1"/>
    <property type="molecule type" value="Genomic_DNA"/>
</dbReference>
<comment type="caution">
    <text evidence="2">The sequence shown here is derived from an EMBL/GenBank/DDBJ whole genome shotgun (WGS) entry which is preliminary data.</text>
</comment>
<dbReference type="Proteomes" id="UP000475325">
    <property type="component" value="Unassembled WGS sequence"/>
</dbReference>